<evidence type="ECO:0000256" key="1">
    <source>
        <dbReference type="SAM" id="Phobius"/>
    </source>
</evidence>
<keyword evidence="1" id="KW-0472">Membrane</keyword>
<keyword evidence="1" id="KW-0812">Transmembrane</keyword>
<keyword evidence="1" id="KW-1133">Transmembrane helix</keyword>
<dbReference type="InterPro" id="IPR027783">
    <property type="entry name" value="Bacterial_PH-related"/>
</dbReference>
<evidence type="ECO:0000313" key="4">
    <source>
        <dbReference type="Proteomes" id="UP000622547"/>
    </source>
</evidence>
<reference evidence="3 4" key="1">
    <citation type="submission" date="2021-01" db="EMBL/GenBank/DDBJ databases">
        <title>Whole genome shotgun sequence of Planotetraspora phitsanulokensis NBRC 104273.</title>
        <authorList>
            <person name="Komaki H."/>
            <person name="Tamura T."/>
        </authorList>
    </citation>
    <scope>NUCLEOTIDE SEQUENCE [LARGE SCALE GENOMIC DNA]</scope>
    <source>
        <strain evidence="3 4">NBRC 104273</strain>
    </source>
</reference>
<dbReference type="AlphaFoldDB" id="A0A8J3UGY0"/>
<feature type="domain" description="Bacterial Pleckstrin homology" evidence="2">
    <location>
        <begin position="64"/>
        <end position="162"/>
    </location>
</feature>
<dbReference type="EMBL" id="BOOP01000039">
    <property type="protein sequence ID" value="GII42089.1"/>
    <property type="molecule type" value="Genomic_DNA"/>
</dbReference>
<accession>A0A8J3UGY0</accession>
<dbReference type="RefSeq" id="WP_204077525.1">
    <property type="nucleotide sequence ID" value="NZ_BOOP01000039.1"/>
</dbReference>
<feature type="transmembrane region" description="Helical" evidence="1">
    <location>
        <begin position="44"/>
        <end position="68"/>
    </location>
</feature>
<evidence type="ECO:0000313" key="3">
    <source>
        <dbReference type="EMBL" id="GII42089.1"/>
    </source>
</evidence>
<keyword evidence="4" id="KW-1185">Reference proteome</keyword>
<protein>
    <recommendedName>
        <fullName evidence="2">Bacterial Pleckstrin homology domain-containing protein</fullName>
    </recommendedName>
</protein>
<comment type="caution">
    <text evidence="3">The sequence shown here is derived from an EMBL/GenBank/DDBJ whole genome shotgun (WGS) entry which is preliminary data.</text>
</comment>
<gene>
    <name evidence="3" type="ORF">Pph01_70920</name>
</gene>
<organism evidence="3 4">
    <name type="scientific">Planotetraspora phitsanulokensis</name>
    <dbReference type="NCBI Taxonomy" id="575192"/>
    <lineage>
        <taxon>Bacteria</taxon>
        <taxon>Bacillati</taxon>
        <taxon>Actinomycetota</taxon>
        <taxon>Actinomycetes</taxon>
        <taxon>Streptosporangiales</taxon>
        <taxon>Streptosporangiaceae</taxon>
        <taxon>Planotetraspora</taxon>
    </lineage>
</organism>
<dbReference type="Proteomes" id="UP000622547">
    <property type="component" value="Unassembled WGS sequence"/>
</dbReference>
<evidence type="ECO:0000259" key="2">
    <source>
        <dbReference type="Pfam" id="PF10882"/>
    </source>
</evidence>
<dbReference type="Pfam" id="PF10882">
    <property type="entry name" value="bPH_5"/>
    <property type="match status" value="1"/>
</dbReference>
<proteinExistence type="predicted"/>
<name>A0A8J3UGY0_9ACTN</name>
<sequence>MFPELFRPRPSRGYLSLAVVTALLGFASATNLTAAGTFAEILFGLGLGFVAAYLLALALCFPLMRYVVSETTLTAKYGPLLRYRIRLSDITSVTSSHLAQDSAALAMPGIALYGMRCAGLGRVRMCATRPSHNVLVIGTRDGTRYGVTPADDRAFLDALRRHGVPVGR</sequence>